<accession>A0A418NU03</accession>
<comment type="caution">
    <text evidence="2">The sequence shown here is derived from an EMBL/GenBank/DDBJ whole genome shotgun (WGS) entry which is preliminary data.</text>
</comment>
<evidence type="ECO:0000256" key="1">
    <source>
        <dbReference type="SAM" id="Phobius"/>
    </source>
</evidence>
<keyword evidence="1" id="KW-0812">Transmembrane</keyword>
<gene>
    <name evidence="2" type="ORF">D2V07_03775</name>
</gene>
<feature type="transmembrane region" description="Helical" evidence="1">
    <location>
        <begin position="39"/>
        <end position="59"/>
    </location>
</feature>
<protein>
    <submittedName>
        <fullName evidence="2">Uncharacterized protein</fullName>
    </submittedName>
</protein>
<reference evidence="2 3" key="1">
    <citation type="submission" date="2018-08" db="EMBL/GenBank/DDBJ databases">
        <title>Erythrobacter zhengii sp.nov., a bacterium isolated from deep-sea sediment.</title>
        <authorList>
            <person name="Fang C."/>
            <person name="Wu Y.-H."/>
            <person name="Sun C."/>
            <person name="Wang H."/>
            <person name="Cheng H."/>
            <person name="Meng F.-X."/>
            <person name="Wang C.-S."/>
            <person name="Xu X.-W."/>
        </authorList>
    </citation>
    <scope>NUCLEOTIDE SEQUENCE [LARGE SCALE GENOMIC DNA]</scope>
    <source>
        <strain evidence="2 3">V18</strain>
    </source>
</reference>
<name>A0A418NU03_9SPHN</name>
<dbReference type="AlphaFoldDB" id="A0A418NU03"/>
<organism evidence="2 3">
    <name type="scientific">Aurantiacibacter zhengii</name>
    <dbReference type="NCBI Taxonomy" id="2307003"/>
    <lineage>
        <taxon>Bacteria</taxon>
        <taxon>Pseudomonadati</taxon>
        <taxon>Pseudomonadota</taxon>
        <taxon>Alphaproteobacteria</taxon>
        <taxon>Sphingomonadales</taxon>
        <taxon>Erythrobacteraceae</taxon>
        <taxon>Aurantiacibacter</taxon>
    </lineage>
</organism>
<dbReference type="RefSeq" id="WP_119584948.1">
    <property type="nucleotide sequence ID" value="NZ_CAWODQ010000012.1"/>
</dbReference>
<evidence type="ECO:0000313" key="2">
    <source>
        <dbReference type="EMBL" id="RIV87479.1"/>
    </source>
</evidence>
<dbReference type="Proteomes" id="UP000286576">
    <property type="component" value="Unassembled WGS sequence"/>
</dbReference>
<evidence type="ECO:0000313" key="3">
    <source>
        <dbReference type="Proteomes" id="UP000286576"/>
    </source>
</evidence>
<keyword evidence="1" id="KW-1133">Transmembrane helix</keyword>
<keyword evidence="1" id="KW-0472">Membrane</keyword>
<sequence>MPHLSGAQLFVCLAVTFGLWPVAYLLLRLRTVPTTRARDLACHALAVLIALPIALGVAVSI</sequence>
<keyword evidence="3" id="KW-1185">Reference proteome</keyword>
<feature type="transmembrane region" description="Helical" evidence="1">
    <location>
        <begin position="6"/>
        <end position="27"/>
    </location>
</feature>
<dbReference type="EMBL" id="QXFL01000002">
    <property type="protein sequence ID" value="RIV87479.1"/>
    <property type="molecule type" value="Genomic_DNA"/>
</dbReference>
<proteinExistence type="predicted"/>